<dbReference type="EMBL" id="LZYZ01000005">
    <property type="protein sequence ID" value="OOM11384.1"/>
    <property type="molecule type" value="Genomic_DNA"/>
</dbReference>
<name>A0A1S8N4J3_CLOSA</name>
<dbReference type="RefSeq" id="WP_077866036.1">
    <property type="nucleotide sequence ID" value="NZ_LZYZ01000005.1"/>
</dbReference>
<dbReference type="STRING" id="169679.CSACC_03730"/>
<comment type="caution">
    <text evidence="2">The sequence shown here is derived from an EMBL/GenBank/DDBJ whole genome shotgun (WGS) entry which is preliminary data.</text>
</comment>
<evidence type="ECO:0000259" key="1">
    <source>
        <dbReference type="Pfam" id="PF07495"/>
    </source>
</evidence>
<gene>
    <name evidence="2" type="ORF">CLOSAC_29440</name>
</gene>
<organism evidence="2 3">
    <name type="scientific">Clostridium saccharobutylicum</name>
    <dbReference type="NCBI Taxonomy" id="169679"/>
    <lineage>
        <taxon>Bacteria</taxon>
        <taxon>Bacillati</taxon>
        <taxon>Bacillota</taxon>
        <taxon>Clostridia</taxon>
        <taxon>Eubacteriales</taxon>
        <taxon>Clostridiaceae</taxon>
        <taxon>Clostridium</taxon>
    </lineage>
</organism>
<dbReference type="Pfam" id="PF07495">
    <property type="entry name" value="Y_Y_Y"/>
    <property type="match status" value="5"/>
</dbReference>
<reference evidence="2 3" key="1">
    <citation type="submission" date="2016-05" db="EMBL/GenBank/DDBJ databases">
        <title>Microbial solvent formation.</title>
        <authorList>
            <person name="Poehlein A."/>
            <person name="Montoya Solano J.D."/>
            <person name="Flitsch S."/>
            <person name="Krabben P."/>
            <person name="Duerre P."/>
            <person name="Daniel R."/>
        </authorList>
    </citation>
    <scope>NUCLEOTIDE SEQUENCE [LARGE SCALE GENOMIC DNA]</scope>
    <source>
        <strain evidence="2 3">L1-8</strain>
    </source>
</reference>
<feature type="domain" description="Two component regulator three Y" evidence="1">
    <location>
        <begin position="753"/>
        <end position="817"/>
    </location>
</feature>
<feature type="domain" description="Two component regulator three Y" evidence="1">
    <location>
        <begin position="559"/>
        <end position="619"/>
    </location>
</feature>
<sequence length="819" mass="94979">MEDLKLKYVEIVFDKEKPQSVGTRINILGKIDSEIDNLEYKFIVGKGGIWNTIQEFSEKNKCTWNPKSEGEYIVMVQAREKNGKKSLDYLAKEDYSIVKGEINNTMHEEVSVRKVVNEEDAKIDYNTTVNGIESNTIYSNKENCSATELDFKEIVNNVDEKVVFLEASEISKDEKMALIGEGEQNAEVALCEDSERKISKETSAISQIEIQDNQIKQSEQKCLTEIQSGKLNEVSKKRNKLIDKVICDKNEIVVGEKCSIKVKTIENDIYLYRFYMKKYKEWNIVRDYDADNILNYTANQAGLKEFLIQCKRMESIDSFDDYRTININVKESSKVEITNFKCLSKNLIVGQNLKFLVETRIDEESIAKEKIILLYKFCKICKDGKCICIQDYSTKSTVCYEEEQQGTYRLLCLVKRILSNKEYDDRALLVYNVKPYRNIKINSFVADLNSPQASETQIGFTSEVKGGNNLLYRYKVNGPIKQDTGFVKENGFKWNTIEPGEYEIILYVKDEKYSGDYEDTKKIAFTIEKRSKKPVKILDVVVDKEKKIITGEPVNIMVNAEGGTRLQYSFIVKKDNKKIEVINYNKSNWINFIPEQAGEYEVEIMIKDKYSQNPYDANTFVYLKAMEYLPGEIDYIIMPYKETHLIGETVEFECIIQNTQQILVKYETKINGHSVEQTDFSKNKKLRFIPKIAGKYTIEVYAKNIKCTGEYDSKKQVNLYVSEASPVINTKIIANKTEGKVNEEFAIEAISRGGKEVCYEFYLMENNEWKKVQEYSRKHYYSFIPFTPGKYKVLALAKSYYKKVNYEDYAEIAFEIKDI</sequence>
<dbReference type="AlphaFoldDB" id="A0A1S8N4J3"/>
<feature type="domain" description="Two component regulator three Y" evidence="1">
    <location>
        <begin position="658"/>
        <end position="721"/>
    </location>
</feature>
<evidence type="ECO:0000313" key="2">
    <source>
        <dbReference type="EMBL" id="OOM11384.1"/>
    </source>
</evidence>
<dbReference type="InterPro" id="IPR011123">
    <property type="entry name" value="Y_Y_Y"/>
</dbReference>
<dbReference type="Proteomes" id="UP000191154">
    <property type="component" value="Unassembled WGS sequence"/>
</dbReference>
<evidence type="ECO:0000313" key="3">
    <source>
        <dbReference type="Proteomes" id="UP000191154"/>
    </source>
</evidence>
<accession>A0A1S8N4J3</accession>
<protein>
    <recommendedName>
        <fullName evidence="1">Two component regulator three Y domain-containing protein</fullName>
    </recommendedName>
</protein>
<feature type="domain" description="Two component regulator three Y" evidence="1">
    <location>
        <begin position="465"/>
        <end position="527"/>
    </location>
</feature>
<dbReference type="NCBIfam" id="NF010681">
    <property type="entry name" value="PRK14081.1"/>
    <property type="match status" value="1"/>
</dbReference>
<feature type="domain" description="Two component regulator three Y" evidence="1">
    <location>
        <begin position="36"/>
        <end position="95"/>
    </location>
</feature>
<proteinExistence type="predicted"/>